<evidence type="ECO:0000313" key="1">
    <source>
        <dbReference type="EMBL" id="UOQ42980.1"/>
    </source>
</evidence>
<dbReference type="Gene3D" id="3.30.110.170">
    <property type="entry name" value="Protein of unknown function (DUF541), domain 1"/>
    <property type="match status" value="1"/>
</dbReference>
<dbReference type="InterPro" id="IPR052022">
    <property type="entry name" value="26kDa_periplasmic_antigen"/>
</dbReference>
<dbReference type="PANTHER" id="PTHR34387:SF1">
    <property type="entry name" value="PERIPLASMIC IMMUNOGENIC PROTEIN"/>
    <property type="match status" value="1"/>
</dbReference>
<dbReference type="PANTHER" id="PTHR34387">
    <property type="entry name" value="SLR1258 PROTEIN"/>
    <property type="match status" value="1"/>
</dbReference>
<dbReference type="Pfam" id="PF04402">
    <property type="entry name" value="SIMPL"/>
    <property type="match status" value="1"/>
</dbReference>
<accession>A0ABY4EG60</accession>
<dbReference type="RefSeq" id="WP_244708340.1">
    <property type="nucleotide sequence ID" value="NZ_CP095073.1"/>
</dbReference>
<dbReference type="Proteomes" id="UP000831787">
    <property type="component" value="Chromosome"/>
</dbReference>
<organism evidence="1 2">
    <name type="scientific">Halobacillus salinarum</name>
    <dbReference type="NCBI Taxonomy" id="2932257"/>
    <lineage>
        <taxon>Bacteria</taxon>
        <taxon>Bacillati</taxon>
        <taxon>Bacillota</taxon>
        <taxon>Bacilli</taxon>
        <taxon>Bacillales</taxon>
        <taxon>Bacillaceae</taxon>
        <taxon>Halobacillus</taxon>
    </lineage>
</organism>
<gene>
    <name evidence="1" type="ORF">MUN89_13575</name>
</gene>
<reference evidence="1 2" key="1">
    <citation type="submission" date="2022-04" db="EMBL/GenBank/DDBJ databases">
        <title>Halobacillus sp. isolated from saltern.</title>
        <authorList>
            <person name="Won M."/>
            <person name="Lee C.-M."/>
            <person name="Woen H.-Y."/>
            <person name="Kwon S.-W."/>
        </authorList>
    </citation>
    <scope>NUCLEOTIDE SEQUENCE [LARGE SCALE GENOMIC DNA]</scope>
    <source>
        <strain evidence="1 2">SSBR10-3</strain>
    </source>
</reference>
<protein>
    <submittedName>
        <fullName evidence="1">SIMPL domain-containing protein</fullName>
    </submittedName>
</protein>
<evidence type="ECO:0000313" key="2">
    <source>
        <dbReference type="Proteomes" id="UP000831787"/>
    </source>
</evidence>
<proteinExistence type="predicted"/>
<name>A0ABY4EG60_9BACI</name>
<keyword evidence="2" id="KW-1185">Reference proteome</keyword>
<sequence length="213" mass="23381">MTNEHHHRPHMTVRGEGSITAEPDLAEVELGVVTENENVTTAQQENAVIMHQILQSLLSFGVGEGQIQTSDYSIYPKYDYEDGKQILRGYVVTHMIRIRVPDISMIGSLIDSAAANGANKIAGIQFTLRNPDTYEQQALSSAVDDALVKARTIASTIQVQLVPKPVQILETSTQGPRPRTMMKAESFSASSTPVQPGKLEITASVEAKFEYIR</sequence>
<dbReference type="InterPro" id="IPR007497">
    <property type="entry name" value="SIMPL/DUF541"/>
</dbReference>
<dbReference type="EMBL" id="CP095073">
    <property type="protein sequence ID" value="UOQ42980.1"/>
    <property type="molecule type" value="Genomic_DNA"/>
</dbReference>
<dbReference type="Gene3D" id="3.30.70.2970">
    <property type="entry name" value="Protein of unknown function (DUF541), domain 2"/>
    <property type="match status" value="1"/>
</dbReference>